<organism evidence="2 3">
    <name type="scientific">Parafrankia colletiae</name>
    <dbReference type="NCBI Taxonomy" id="573497"/>
    <lineage>
        <taxon>Bacteria</taxon>
        <taxon>Bacillati</taxon>
        <taxon>Actinomycetota</taxon>
        <taxon>Actinomycetes</taxon>
        <taxon>Frankiales</taxon>
        <taxon>Frankiaceae</taxon>
        <taxon>Parafrankia</taxon>
    </lineage>
</organism>
<accession>A0A1S1Q3H5</accession>
<proteinExistence type="predicted"/>
<feature type="region of interest" description="Disordered" evidence="1">
    <location>
        <begin position="1"/>
        <end position="31"/>
    </location>
</feature>
<protein>
    <submittedName>
        <fullName evidence="2">Uncharacterized protein</fullName>
    </submittedName>
</protein>
<comment type="caution">
    <text evidence="2">The sequence shown here is derived from an EMBL/GenBank/DDBJ whole genome shotgun (WGS) entry which is preliminary data.</text>
</comment>
<dbReference type="Proteomes" id="UP000179627">
    <property type="component" value="Unassembled WGS sequence"/>
</dbReference>
<gene>
    <name evidence="2" type="ORF">CC117_30710</name>
</gene>
<dbReference type="AlphaFoldDB" id="A0A1S1Q3H5"/>
<dbReference type="EMBL" id="MBLM01000182">
    <property type="protein sequence ID" value="OHV28051.1"/>
    <property type="molecule type" value="Genomic_DNA"/>
</dbReference>
<evidence type="ECO:0000313" key="3">
    <source>
        <dbReference type="Proteomes" id="UP000179627"/>
    </source>
</evidence>
<sequence length="115" mass="12033">MRRGIRRPAGPFPPGHDREPDPVVNQPEGQDRVSRLVDYGAGSSILTGHLDGTEILIRPEGGTATGPVILLRLHNTLGDVGACYLTPAEGRALAAALHRAVDQQGPSSGTAIAPR</sequence>
<name>A0A1S1Q3H5_9ACTN</name>
<evidence type="ECO:0000256" key="1">
    <source>
        <dbReference type="SAM" id="MobiDB-lite"/>
    </source>
</evidence>
<evidence type="ECO:0000313" key="2">
    <source>
        <dbReference type="EMBL" id="OHV28051.1"/>
    </source>
</evidence>
<keyword evidence="3" id="KW-1185">Reference proteome</keyword>
<reference evidence="3" key="1">
    <citation type="submission" date="2016-07" db="EMBL/GenBank/DDBJ databases">
        <title>Sequence Frankia sp. strain CcI1.17.</title>
        <authorList>
            <person name="Ghodhbane-Gtari F."/>
            <person name="Swanson E."/>
            <person name="Gueddou A."/>
            <person name="Morris K."/>
            <person name="Hezbri K."/>
            <person name="Ktari A."/>
            <person name="Nouioui I."/>
            <person name="Abebe-Akele F."/>
            <person name="Simpson S."/>
            <person name="Thomas K."/>
            <person name="Gtari M."/>
            <person name="Tisa L.S."/>
            <person name="Hurst S."/>
        </authorList>
    </citation>
    <scope>NUCLEOTIDE SEQUENCE [LARGE SCALE GENOMIC DNA]</scope>
    <source>
        <strain evidence="3">Cc1.17</strain>
    </source>
</reference>